<proteinExistence type="predicted"/>
<gene>
    <name evidence="2" type="ORF">POTOM_026897</name>
</gene>
<reference evidence="2" key="1">
    <citation type="journal article" date="2020" name="bioRxiv">
        <title>Hybrid origin of Populus tomentosa Carr. identified through genome sequencing and phylogenomic analysis.</title>
        <authorList>
            <person name="An X."/>
            <person name="Gao K."/>
            <person name="Chen Z."/>
            <person name="Li J."/>
            <person name="Yang X."/>
            <person name="Yang X."/>
            <person name="Zhou J."/>
            <person name="Guo T."/>
            <person name="Zhao T."/>
            <person name="Huang S."/>
            <person name="Miao D."/>
            <person name="Khan W.U."/>
            <person name="Rao P."/>
            <person name="Ye M."/>
            <person name="Lei B."/>
            <person name="Liao W."/>
            <person name="Wang J."/>
            <person name="Ji L."/>
            <person name="Li Y."/>
            <person name="Guo B."/>
            <person name="Mustafa N.S."/>
            <person name="Li S."/>
            <person name="Yun Q."/>
            <person name="Keller S.R."/>
            <person name="Mao J."/>
            <person name="Zhang R."/>
            <person name="Strauss S.H."/>
        </authorList>
    </citation>
    <scope>NUCLEOTIDE SEQUENCE</scope>
    <source>
        <strain evidence="2">GM15</strain>
        <tissue evidence="2">Leaf</tissue>
    </source>
</reference>
<keyword evidence="3" id="KW-1185">Reference proteome</keyword>
<accession>A0A8X7ZI05</accession>
<evidence type="ECO:0000313" key="2">
    <source>
        <dbReference type="EMBL" id="KAG6768002.1"/>
    </source>
</evidence>
<sequence length="131" mass="14807">MGAITDLDCNGHWPGGKNIKQRMSLLFDSTMPPPFLAVISFLLLISFLKFIHKIIWIPLRIQYHFKKQGITGPSYRPISGNLGELRRLYAAAQSSKSMPYHRSGQGSKIVFDEGLAVLEGEKWALHRRIAN</sequence>
<dbReference type="Proteomes" id="UP000886885">
    <property type="component" value="Chromosome 7A"/>
</dbReference>
<keyword evidence="1" id="KW-0812">Transmembrane</keyword>
<feature type="transmembrane region" description="Helical" evidence="1">
    <location>
        <begin position="35"/>
        <end position="57"/>
    </location>
</feature>
<evidence type="ECO:0000313" key="3">
    <source>
        <dbReference type="Proteomes" id="UP000886885"/>
    </source>
</evidence>
<dbReference type="AlphaFoldDB" id="A0A8X7ZI05"/>
<dbReference type="OrthoDB" id="1470350at2759"/>
<comment type="caution">
    <text evidence="2">The sequence shown here is derived from an EMBL/GenBank/DDBJ whole genome shotgun (WGS) entry which is preliminary data.</text>
</comment>
<evidence type="ECO:0000256" key="1">
    <source>
        <dbReference type="SAM" id="Phobius"/>
    </source>
</evidence>
<name>A0A8X7ZI05_POPTO</name>
<dbReference type="EMBL" id="JAAWWB010000013">
    <property type="protein sequence ID" value="KAG6768002.1"/>
    <property type="molecule type" value="Genomic_DNA"/>
</dbReference>
<protein>
    <submittedName>
        <fullName evidence="2">Uncharacterized protein</fullName>
    </submittedName>
</protein>
<keyword evidence="1" id="KW-1133">Transmembrane helix</keyword>
<organism evidence="2 3">
    <name type="scientific">Populus tomentosa</name>
    <name type="common">Chinese white poplar</name>
    <dbReference type="NCBI Taxonomy" id="118781"/>
    <lineage>
        <taxon>Eukaryota</taxon>
        <taxon>Viridiplantae</taxon>
        <taxon>Streptophyta</taxon>
        <taxon>Embryophyta</taxon>
        <taxon>Tracheophyta</taxon>
        <taxon>Spermatophyta</taxon>
        <taxon>Magnoliopsida</taxon>
        <taxon>eudicotyledons</taxon>
        <taxon>Gunneridae</taxon>
        <taxon>Pentapetalae</taxon>
        <taxon>rosids</taxon>
        <taxon>fabids</taxon>
        <taxon>Malpighiales</taxon>
        <taxon>Salicaceae</taxon>
        <taxon>Saliceae</taxon>
        <taxon>Populus</taxon>
    </lineage>
</organism>
<keyword evidence="1" id="KW-0472">Membrane</keyword>